<dbReference type="GO" id="GO:0003824">
    <property type="term" value="F:catalytic activity"/>
    <property type="evidence" value="ECO:0007669"/>
    <property type="project" value="UniProtKB-ARBA"/>
</dbReference>
<gene>
    <name evidence="1" type="ORF">P186_0024</name>
</gene>
<dbReference type="AlphaFoldDB" id="G7VDR2"/>
<dbReference type="CDD" id="cd06558">
    <property type="entry name" value="crotonase-like"/>
    <property type="match status" value="1"/>
</dbReference>
<dbReference type="eggNOG" id="arCOG00242">
    <property type="taxonomic scope" value="Archaea"/>
</dbReference>
<evidence type="ECO:0000313" key="2">
    <source>
        <dbReference type="Proteomes" id="UP000005867"/>
    </source>
</evidence>
<dbReference type="GO" id="GO:0006635">
    <property type="term" value="P:fatty acid beta-oxidation"/>
    <property type="evidence" value="ECO:0007669"/>
    <property type="project" value="TreeGrafter"/>
</dbReference>
<dbReference type="InterPro" id="IPR001753">
    <property type="entry name" value="Enoyl-CoA_hydra/iso"/>
</dbReference>
<dbReference type="Pfam" id="PF00378">
    <property type="entry name" value="ECH_1"/>
    <property type="match status" value="1"/>
</dbReference>
<accession>G7VDR2</accession>
<keyword evidence="2" id="KW-1185">Reference proteome</keyword>
<dbReference type="Proteomes" id="UP000005867">
    <property type="component" value="Chromosome"/>
</dbReference>
<name>G7VDR2_9CREN</name>
<evidence type="ECO:0000313" key="1">
    <source>
        <dbReference type="EMBL" id="AET31494.1"/>
    </source>
</evidence>
<organism evidence="1 2">
    <name type="scientific">Pyrobaculum ferrireducens</name>
    <dbReference type="NCBI Taxonomy" id="1104324"/>
    <lineage>
        <taxon>Archaea</taxon>
        <taxon>Thermoproteota</taxon>
        <taxon>Thermoprotei</taxon>
        <taxon>Thermoproteales</taxon>
        <taxon>Thermoproteaceae</taxon>
        <taxon>Pyrobaculum</taxon>
    </lineage>
</organism>
<dbReference type="STRING" id="1104324.P186_0024"/>
<reference evidence="1 2" key="1">
    <citation type="journal article" date="2012" name="J. Bacteriol.">
        <title>Complete genome sequence of strain 1860, a crenarchaeon of the genus pyrobaculum able to grow with various electron acceptors.</title>
        <authorList>
            <person name="Mardanov A.V."/>
            <person name="Gumerov V.M."/>
            <person name="Slobodkina G.B."/>
            <person name="Beletsky A.V."/>
            <person name="Bonch-Osmolovskaya E.A."/>
            <person name="Ravin N.V."/>
            <person name="Skryabin K.G."/>
        </authorList>
    </citation>
    <scope>NUCLEOTIDE SEQUENCE [LARGE SCALE GENOMIC DNA]</scope>
    <source>
        <strain evidence="1 2">1860</strain>
    </source>
</reference>
<dbReference type="InterPro" id="IPR029045">
    <property type="entry name" value="ClpP/crotonase-like_dom_sf"/>
</dbReference>
<dbReference type="PANTHER" id="PTHR11941">
    <property type="entry name" value="ENOYL-COA HYDRATASE-RELATED"/>
    <property type="match status" value="1"/>
</dbReference>
<dbReference type="Gene3D" id="3.90.226.10">
    <property type="entry name" value="2-enoyl-CoA Hydratase, Chain A, domain 1"/>
    <property type="match status" value="1"/>
</dbReference>
<protein>
    <submittedName>
        <fullName evidence="1">Enoyl-CoA hydratase, probable</fullName>
    </submittedName>
</protein>
<dbReference type="SUPFAM" id="SSF52096">
    <property type="entry name" value="ClpP/crotonase"/>
    <property type="match status" value="1"/>
</dbReference>
<dbReference type="EMBL" id="CP003098">
    <property type="protein sequence ID" value="AET31494.1"/>
    <property type="molecule type" value="Genomic_DNA"/>
</dbReference>
<sequence>MSLLGGIVIRIETIGKYDRVVLIGEKRNAFTPNLLEDLLGLRCERDVVITNEGPVFSAGLDLSIFLEGREKAFEYLLKIHELVKKLLECERRVVAHVRGDVYGFGVELLYFLDYVVAAHESVKFSLQGINLGLFPPYTVAIGSRLFSHGHLRIMLSRDFTAREALSFGVVSEIGGLELEKLFSPPSHVASFASPKRRLLEVVDDAVPYLHKLAEVGTSEETRERLRKFFGRKV</sequence>
<dbReference type="KEGG" id="pyr:P186_0024"/>
<dbReference type="HOGENOM" id="CLU_1187820_0_0_2"/>
<proteinExistence type="predicted"/>
<dbReference type="BioCyc" id="PSP1104324:GJSN-24-MONOMER"/>
<dbReference type="PANTHER" id="PTHR11941:SF54">
    <property type="entry name" value="ENOYL-COA HYDRATASE, MITOCHONDRIAL"/>
    <property type="match status" value="1"/>
</dbReference>